<dbReference type="Proteomes" id="UP000007177">
    <property type="component" value="Chromosome"/>
</dbReference>
<dbReference type="STRING" id="931626.Awo_c01290"/>
<dbReference type="AlphaFoldDB" id="H6LF33"/>
<accession>H6LF33</accession>
<keyword evidence="3" id="KW-1185">Reference proteome</keyword>
<evidence type="ECO:0000313" key="3">
    <source>
        <dbReference type="Proteomes" id="UP000007177"/>
    </source>
</evidence>
<name>H6LF33_ACEWD</name>
<reference evidence="3" key="1">
    <citation type="submission" date="2011-07" db="EMBL/GenBank/DDBJ databases">
        <title>Complete genome sequence of Acetobacterium woodii.</title>
        <authorList>
            <person name="Poehlein A."/>
            <person name="Schmidt S."/>
            <person name="Kaster A.-K."/>
            <person name="Goenrich M."/>
            <person name="Vollmers J."/>
            <person name="Thuermer A."/>
            <person name="Gottschalk G."/>
            <person name="Thauer R.K."/>
            <person name="Daniel R."/>
            <person name="Mueller V."/>
        </authorList>
    </citation>
    <scope>NUCLEOTIDE SEQUENCE [LARGE SCALE GENOMIC DNA]</scope>
    <source>
        <strain evidence="3">ATCC 29683 / DSM 1030 / JCM 2381 / KCTC 1655 / WB1</strain>
    </source>
</reference>
<gene>
    <name evidence="2" type="ordered locus">Awo_c01290</name>
</gene>
<feature type="chain" id="PRO_5039022705" description="Cache domain-containing protein" evidence="1">
    <location>
        <begin position="23"/>
        <end position="526"/>
    </location>
</feature>
<protein>
    <recommendedName>
        <fullName evidence="4">Cache domain-containing protein</fullName>
    </recommendedName>
</protein>
<organism evidence="2 3">
    <name type="scientific">Acetobacterium woodii (strain ATCC 29683 / DSM 1030 / JCM 2381 / KCTC 1655 / WB1)</name>
    <dbReference type="NCBI Taxonomy" id="931626"/>
    <lineage>
        <taxon>Bacteria</taxon>
        <taxon>Bacillati</taxon>
        <taxon>Bacillota</taxon>
        <taxon>Clostridia</taxon>
        <taxon>Eubacteriales</taxon>
        <taxon>Eubacteriaceae</taxon>
        <taxon>Acetobacterium</taxon>
    </lineage>
</organism>
<evidence type="ECO:0008006" key="4">
    <source>
        <dbReference type="Google" id="ProtNLM"/>
    </source>
</evidence>
<reference evidence="2 3" key="2">
    <citation type="journal article" date="2012" name="PLoS ONE">
        <title>An ancient pathway combining carbon dioxide fixation with the generation and utilization of a sodium ion gradient for ATP synthesis.</title>
        <authorList>
            <person name="Poehlein A."/>
            <person name="Schmidt S."/>
            <person name="Kaster A.K."/>
            <person name="Goenrich M."/>
            <person name="Vollmers J."/>
            <person name="Thurmer A."/>
            <person name="Bertsch J."/>
            <person name="Schuchmann K."/>
            <person name="Voigt B."/>
            <person name="Hecker M."/>
            <person name="Daniel R."/>
            <person name="Thauer R.K."/>
            <person name="Gottschalk G."/>
            <person name="Muller V."/>
        </authorList>
    </citation>
    <scope>NUCLEOTIDE SEQUENCE [LARGE SCALE GENOMIC DNA]</scope>
    <source>
        <strain evidence="3">ATCC 29683 / DSM 1030 / JCM 2381 / KCTC 1655 / WB1</strain>
    </source>
</reference>
<dbReference type="OrthoDB" id="1776316at2"/>
<dbReference type="PROSITE" id="PS51257">
    <property type="entry name" value="PROKAR_LIPOPROTEIN"/>
    <property type="match status" value="1"/>
</dbReference>
<dbReference type="Gene3D" id="3.30.450.20">
    <property type="entry name" value="PAS domain"/>
    <property type="match status" value="1"/>
</dbReference>
<dbReference type="RefSeq" id="WP_014354543.1">
    <property type="nucleotide sequence ID" value="NC_016894.1"/>
</dbReference>
<keyword evidence="1" id="KW-0732">Signal</keyword>
<feature type="signal peptide" evidence="1">
    <location>
        <begin position="1"/>
        <end position="22"/>
    </location>
</feature>
<dbReference type="KEGG" id="awo:Awo_c01290"/>
<proteinExistence type="predicted"/>
<evidence type="ECO:0000256" key="1">
    <source>
        <dbReference type="SAM" id="SignalP"/>
    </source>
</evidence>
<dbReference type="EMBL" id="CP002987">
    <property type="protein sequence ID" value="AFA46939.1"/>
    <property type="molecule type" value="Genomic_DNA"/>
</dbReference>
<sequence length="526" mass="58247">MKRKLLPLFLIVALLLTGCAKTGDSANVQANTLSKATASLQSELDQIQTLLEKIGTSVGQSPANDENAYSVLNKALNSKSYFFDILVCDADSNVTNVATKMETPFIGLNLKSINRHPELFVDKPVFITKPHLSTDDSPYIYASVPLKNGGWVIAYIDPYSFGAELSKLTIGQNLDLGVMDTNGTNVYTSNMTEIGKNILTDPIYRNFVELQTLIKNKIIPNAQGEGTYTYNAAGTNEPVKKEITWDSVSAFGSELRVYTNTEPGIDETAASSNGELRQFTAEELSWLDTASNLIYDEFTNLENLTKTAVTAYQDSGENSDAFASALAAISKESPIAKAVVFVNNDNLITNAYPSYYKGISFDLYGKNIAAISQGKQPFIIEMTFADHQTPSTQLLAFITPVEKDGKITGYIVAQVRLYDFAAYLTNLKDIGQNINFMLTNNDGTILYDGDLTEVGLNTYTDDLYSEGTLNDYIQNEYKPNREGQSQYEFYGAGMTEIIPKRVVWKTMTFMWNDFKLSMNSEWKPAK</sequence>
<dbReference type="HOGENOM" id="CLU_517438_0_0_9"/>
<evidence type="ECO:0000313" key="2">
    <source>
        <dbReference type="EMBL" id="AFA46939.1"/>
    </source>
</evidence>
<dbReference type="eggNOG" id="COG0683">
    <property type="taxonomic scope" value="Bacteria"/>
</dbReference>